<dbReference type="EMBL" id="RJKL01000001">
    <property type="protein sequence ID" value="ROP29973.1"/>
    <property type="molecule type" value="Genomic_DNA"/>
</dbReference>
<dbReference type="PANTHER" id="PTHR46082">
    <property type="entry name" value="ATP/GTP-BINDING PROTEIN-RELATED"/>
    <property type="match status" value="1"/>
</dbReference>
<reference evidence="1 2" key="1">
    <citation type="submission" date="2018-11" db="EMBL/GenBank/DDBJ databases">
        <title>Sequencing the genomes of 1000 actinobacteria strains.</title>
        <authorList>
            <person name="Klenk H.-P."/>
        </authorList>
    </citation>
    <scope>NUCLEOTIDE SEQUENCE [LARGE SCALE GENOMIC DNA]</scope>
    <source>
        <strain evidence="1 2">DSM 43634</strain>
    </source>
</reference>
<dbReference type="Pfam" id="PF13374">
    <property type="entry name" value="TPR_10"/>
    <property type="match status" value="2"/>
</dbReference>
<dbReference type="PANTHER" id="PTHR46082:SF6">
    <property type="entry name" value="AAA+ ATPASE DOMAIN-CONTAINING PROTEIN-RELATED"/>
    <property type="match status" value="1"/>
</dbReference>
<proteinExistence type="predicted"/>
<organism evidence="1 2">
    <name type="scientific">Couchioplanes caeruleus</name>
    <dbReference type="NCBI Taxonomy" id="56438"/>
    <lineage>
        <taxon>Bacteria</taxon>
        <taxon>Bacillati</taxon>
        <taxon>Actinomycetota</taxon>
        <taxon>Actinomycetes</taxon>
        <taxon>Micromonosporales</taxon>
        <taxon>Micromonosporaceae</taxon>
        <taxon>Couchioplanes</taxon>
    </lineage>
</organism>
<name>A0A3N1GI51_9ACTN</name>
<dbReference type="InterPro" id="IPR011990">
    <property type="entry name" value="TPR-like_helical_dom_sf"/>
</dbReference>
<dbReference type="SUPFAM" id="SSF48452">
    <property type="entry name" value="TPR-like"/>
    <property type="match status" value="1"/>
</dbReference>
<gene>
    <name evidence="1" type="ORF">EDD30_2802</name>
</gene>
<accession>A0A3N1GI51</accession>
<protein>
    <submittedName>
        <fullName evidence="1">Tetratricopeptide repeat protein</fullName>
    </submittedName>
</protein>
<dbReference type="Proteomes" id="UP000271683">
    <property type="component" value="Unassembled WGS sequence"/>
</dbReference>
<dbReference type="Gene3D" id="1.25.40.10">
    <property type="entry name" value="Tetratricopeptide repeat domain"/>
    <property type="match status" value="1"/>
</dbReference>
<comment type="caution">
    <text evidence="1">The sequence shown here is derived from an EMBL/GenBank/DDBJ whole genome shotgun (WGS) entry which is preliminary data.</text>
</comment>
<dbReference type="InterPro" id="IPR053137">
    <property type="entry name" value="NLR-like"/>
</dbReference>
<dbReference type="AlphaFoldDB" id="A0A3N1GI51"/>
<evidence type="ECO:0000313" key="2">
    <source>
        <dbReference type="Proteomes" id="UP000271683"/>
    </source>
</evidence>
<evidence type="ECO:0000313" key="1">
    <source>
        <dbReference type="EMBL" id="ROP29973.1"/>
    </source>
</evidence>
<sequence>MHLGYAVLVLTDPKGMSAGRYWITGSRNKHFELSEASTPTNPAQMLVRTGTRSQTAQPHPSDLIRHREQAVADRERLLGTDHPDTLTARCDLGLAYASVGRTAEATHLLRQVIADRERLLGTDHPDTSTARAHLVLAESSGRKHPPPAGLA</sequence>